<dbReference type="InterPro" id="IPR011050">
    <property type="entry name" value="Pectin_lyase_fold/virulence"/>
</dbReference>
<dbReference type="Proteomes" id="UP000612893">
    <property type="component" value="Unassembled WGS sequence"/>
</dbReference>
<keyword evidence="2" id="KW-0732">Signal</keyword>
<proteinExistence type="predicted"/>
<feature type="signal peptide" evidence="2">
    <location>
        <begin position="1"/>
        <end position="29"/>
    </location>
</feature>
<feature type="region of interest" description="Disordered" evidence="1">
    <location>
        <begin position="372"/>
        <end position="401"/>
    </location>
</feature>
<dbReference type="AlphaFoldDB" id="A0A934K3A4"/>
<sequence>MRSVLRRCALVGSIAIVAILGLPAGAASAEGSDGHTIVVRPGQSIQTAIDTAPAGTTIVVKAGVYKQSVQITTDRLTLRGSDSEHGKTVIEPLTGAPSNACSQAFGPTGVCVLGQLDAQGQVTRSVTGVTVKDLTVQDFAGNGVFGFGTDRLTVSHVVALRNAAYGIARFNSTRSRIADNVARDSAEAAIYVGDSPNADTTVVDNLTTGSGIGVFLRDSTGVTVEENRATGNCIGILALNTGTGAIAAGNYRLRDNSVTENNKACPAGEGPPTSGMGIVLAGTHDVRVEENRALRNRPTGPSLLGSGGIVVVSTKGMGGADPVNNTVVENTVLNNKSFDILYDGTGTGNRFVENRCQTSMPPGLCHKDLSLSEPGPLRGPAHLSSTPHLEESLGSAAEPRSSLAMDGSRRLCAARAVSPPAQESPFGLLLSGRVAAG</sequence>
<comment type="caution">
    <text evidence="4">The sequence shown here is derived from an EMBL/GenBank/DDBJ whole genome shotgun (WGS) entry which is preliminary data.</text>
</comment>
<dbReference type="EMBL" id="JAEKNR010000142">
    <property type="protein sequence ID" value="MBJ7599169.1"/>
    <property type="molecule type" value="Genomic_DNA"/>
</dbReference>
<dbReference type="InterPro" id="IPR012334">
    <property type="entry name" value="Pectin_lyas_fold"/>
</dbReference>
<protein>
    <submittedName>
        <fullName evidence="4">Right-handed parallel beta-helix repeat-containing protein</fullName>
    </submittedName>
</protein>
<dbReference type="SMART" id="SM00710">
    <property type="entry name" value="PbH1"/>
    <property type="match status" value="5"/>
</dbReference>
<accession>A0A934K3A4</accession>
<evidence type="ECO:0000256" key="1">
    <source>
        <dbReference type="SAM" id="MobiDB-lite"/>
    </source>
</evidence>
<dbReference type="InterPro" id="IPR006626">
    <property type="entry name" value="PbH1"/>
</dbReference>
<evidence type="ECO:0000313" key="5">
    <source>
        <dbReference type="Proteomes" id="UP000612893"/>
    </source>
</evidence>
<gene>
    <name evidence="4" type="ORF">JF922_13985</name>
</gene>
<organism evidence="4 5">
    <name type="scientific">Candidatus Nephthysia bennettiae</name>
    <dbReference type="NCBI Taxonomy" id="3127016"/>
    <lineage>
        <taxon>Bacteria</taxon>
        <taxon>Bacillati</taxon>
        <taxon>Candidatus Dormiibacterota</taxon>
        <taxon>Candidatus Dormibacteria</taxon>
        <taxon>Candidatus Dormibacterales</taxon>
        <taxon>Candidatus Dormibacteraceae</taxon>
        <taxon>Candidatus Nephthysia</taxon>
    </lineage>
</organism>
<dbReference type="InterPro" id="IPR039448">
    <property type="entry name" value="Beta_helix"/>
</dbReference>
<keyword evidence="5" id="KW-1185">Reference proteome</keyword>
<dbReference type="RefSeq" id="WP_338202635.1">
    <property type="nucleotide sequence ID" value="NZ_JAEKNR010000142.1"/>
</dbReference>
<evidence type="ECO:0000256" key="2">
    <source>
        <dbReference type="SAM" id="SignalP"/>
    </source>
</evidence>
<name>A0A934K3A4_9BACT</name>
<dbReference type="Gene3D" id="2.160.20.10">
    <property type="entry name" value="Single-stranded right-handed beta-helix, Pectin lyase-like"/>
    <property type="match status" value="1"/>
</dbReference>
<reference evidence="4" key="1">
    <citation type="submission" date="2020-10" db="EMBL/GenBank/DDBJ databases">
        <title>Ca. Dormibacterota MAGs.</title>
        <authorList>
            <person name="Montgomery K."/>
        </authorList>
    </citation>
    <scope>NUCLEOTIDE SEQUENCE [LARGE SCALE GENOMIC DNA]</scope>
    <source>
        <strain evidence="4">SC8812_S17_10</strain>
    </source>
</reference>
<dbReference type="SUPFAM" id="SSF51126">
    <property type="entry name" value="Pectin lyase-like"/>
    <property type="match status" value="1"/>
</dbReference>
<dbReference type="Pfam" id="PF13229">
    <property type="entry name" value="Beta_helix"/>
    <property type="match status" value="1"/>
</dbReference>
<evidence type="ECO:0000259" key="3">
    <source>
        <dbReference type="Pfam" id="PF13229"/>
    </source>
</evidence>
<evidence type="ECO:0000313" key="4">
    <source>
        <dbReference type="EMBL" id="MBJ7599169.1"/>
    </source>
</evidence>
<feature type="chain" id="PRO_5037507515" evidence="2">
    <location>
        <begin position="30"/>
        <end position="437"/>
    </location>
</feature>
<feature type="domain" description="Right handed beta helix" evidence="3">
    <location>
        <begin position="127"/>
        <end position="250"/>
    </location>
</feature>